<dbReference type="GO" id="GO:0000156">
    <property type="term" value="F:phosphorelay response regulator activity"/>
    <property type="evidence" value="ECO:0007669"/>
    <property type="project" value="InterPro"/>
</dbReference>
<gene>
    <name evidence="2" type="ORF">FHS57_004237</name>
</gene>
<proteinExistence type="predicted"/>
<dbReference type="EMBL" id="JACIBY010000010">
    <property type="protein sequence ID" value="MBB3840217.1"/>
    <property type="molecule type" value="Genomic_DNA"/>
</dbReference>
<feature type="domain" description="HTH LytTR-type" evidence="1">
    <location>
        <begin position="19"/>
        <end position="111"/>
    </location>
</feature>
<name>A0A7W5ZMM5_9BACT</name>
<dbReference type="Pfam" id="PF04397">
    <property type="entry name" value="LytTR"/>
    <property type="match status" value="1"/>
</dbReference>
<reference evidence="2 3" key="1">
    <citation type="submission" date="2020-08" db="EMBL/GenBank/DDBJ databases">
        <title>Genomic Encyclopedia of Type Strains, Phase IV (KMG-IV): sequencing the most valuable type-strain genomes for metagenomic binning, comparative biology and taxonomic classification.</title>
        <authorList>
            <person name="Goeker M."/>
        </authorList>
    </citation>
    <scope>NUCLEOTIDE SEQUENCE [LARGE SCALE GENOMIC DNA]</scope>
    <source>
        <strain evidence="2 3">DSM 17976</strain>
    </source>
</reference>
<sequence>MKDTIELCPKLQLKQPFYIEEIAWLEGMGNYTTIYFRNGKSILTSKTLALFARELPKEVFVRVNRSFLIRISEVSVHKSDTRKYLSLVLHNGQQVEVSRRKKTLVKKYLRQTT</sequence>
<dbReference type="Gene3D" id="2.40.50.1020">
    <property type="entry name" value="LytTr DNA-binding domain"/>
    <property type="match status" value="1"/>
</dbReference>
<evidence type="ECO:0000259" key="1">
    <source>
        <dbReference type="PROSITE" id="PS50930"/>
    </source>
</evidence>
<dbReference type="Proteomes" id="UP000541352">
    <property type="component" value="Unassembled WGS sequence"/>
</dbReference>
<dbReference type="RefSeq" id="WP_183977056.1">
    <property type="nucleotide sequence ID" value="NZ_JACIBY010000010.1"/>
</dbReference>
<dbReference type="PANTHER" id="PTHR37299">
    <property type="entry name" value="TRANSCRIPTIONAL REGULATOR-RELATED"/>
    <property type="match status" value="1"/>
</dbReference>
<evidence type="ECO:0000313" key="2">
    <source>
        <dbReference type="EMBL" id="MBB3840217.1"/>
    </source>
</evidence>
<dbReference type="AlphaFoldDB" id="A0A7W5ZMM5"/>
<dbReference type="SMART" id="SM00850">
    <property type="entry name" value="LytTR"/>
    <property type="match status" value="1"/>
</dbReference>
<comment type="caution">
    <text evidence="2">The sequence shown here is derived from an EMBL/GenBank/DDBJ whole genome shotgun (WGS) entry which is preliminary data.</text>
</comment>
<keyword evidence="3" id="KW-1185">Reference proteome</keyword>
<organism evidence="2 3">
    <name type="scientific">Runella defluvii</name>
    <dbReference type="NCBI Taxonomy" id="370973"/>
    <lineage>
        <taxon>Bacteria</taxon>
        <taxon>Pseudomonadati</taxon>
        <taxon>Bacteroidota</taxon>
        <taxon>Cytophagia</taxon>
        <taxon>Cytophagales</taxon>
        <taxon>Spirosomataceae</taxon>
        <taxon>Runella</taxon>
    </lineage>
</organism>
<accession>A0A7W5ZMM5</accession>
<dbReference type="PROSITE" id="PS50930">
    <property type="entry name" value="HTH_LYTTR"/>
    <property type="match status" value="1"/>
</dbReference>
<dbReference type="InterPro" id="IPR046947">
    <property type="entry name" value="LytR-like"/>
</dbReference>
<dbReference type="InterPro" id="IPR007492">
    <property type="entry name" value="LytTR_DNA-bd_dom"/>
</dbReference>
<dbReference type="PANTHER" id="PTHR37299:SF1">
    <property type="entry name" value="STAGE 0 SPORULATION PROTEIN A HOMOLOG"/>
    <property type="match status" value="1"/>
</dbReference>
<protein>
    <submittedName>
        <fullName evidence="2">Two-component system LytT family response regulator</fullName>
    </submittedName>
</protein>
<dbReference type="GO" id="GO:0003677">
    <property type="term" value="F:DNA binding"/>
    <property type="evidence" value="ECO:0007669"/>
    <property type="project" value="InterPro"/>
</dbReference>
<evidence type="ECO:0000313" key="3">
    <source>
        <dbReference type="Proteomes" id="UP000541352"/>
    </source>
</evidence>